<organism evidence="2 3">
    <name type="scientific">Mycolicibacterium goodii</name>
    <name type="common">Mycobacterium goodii</name>
    <dbReference type="NCBI Taxonomy" id="134601"/>
    <lineage>
        <taxon>Bacteria</taxon>
        <taxon>Bacillati</taxon>
        <taxon>Actinomycetota</taxon>
        <taxon>Actinomycetes</taxon>
        <taxon>Mycobacteriales</taxon>
        <taxon>Mycobacteriaceae</taxon>
        <taxon>Mycolicibacterium</taxon>
    </lineage>
</organism>
<protein>
    <recommendedName>
        <fullName evidence="4">Sugar transferase</fullName>
    </recommendedName>
</protein>
<dbReference type="RefSeq" id="WP_073680017.1">
    <property type="nucleotide sequence ID" value="NZ_JAHBOK010000038.1"/>
</dbReference>
<proteinExistence type="predicted"/>
<evidence type="ECO:0000313" key="3">
    <source>
        <dbReference type="Proteomes" id="UP000696413"/>
    </source>
</evidence>
<evidence type="ECO:0008006" key="4">
    <source>
        <dbReference type="Google" id="ProtNLM"/>
    </source>
</evidence>
<evidence type="ECO:0000256" key="1">
    <source>
        <dbReference type="SAM" id="Phobius"/>
    </source>
</evidence>
<accession>A0ABS6HVF5</accession>
<keyword evidence="1" id="KW-1133">Transmembrane helix</keyword>
<comment type="caution">
    <text evidence="2">The sequence shown here is derived from an EMBL/GenBank/DDBJ whole genome shotgun (WGS) entry which is preliminary data.</text>
</comment>
<dbReference type="Proteomes" id="UP000696413">
    <property type="component" value="Unassembled WGS sequence"/>
</dbReference>
<keyword evidence="1" id="KW-0472">Membrane</keyword>
<gene>
    <name evidence="2" type="ORF">KL859_27810</name>
</gene>
<reference evidence="2 3" key="1">
    <citation type="submission" date="2021-05" db="EMBL/GenBank/DDBJ databases">
        <title>Draft Genome Sequences of Clinical Respiratory Isolates of Mycobacterium goodii Recovered in Ireland.</title>
        <authorList>
            <person name="Flanagan P.R."/>
            <person name="Mok S."/>
            <person name="Roycroft E."/>
            <person name="Rogers T.R."/>
            <person name="Fitzgibbon M."/>
        </authorList>
    </citation>
    <scope>NUCLEOTIDE SEQUENCE [LARGE SCALE GENOMIC DNA]</scope>
    <source>
        <strain evidence="2 3">14IE55</strain>
    </source>
</reference>
<name>A0ABS6HVF5_MYCGD</name>
<dbReference type="EMBL" id="JAHBOM010000028">
    <property type="protein sequence ID" value="MBU8826664.1"/>
    <property type="molecule type" value="Genomic_DNA"/>
</dbReference>
<evidence type="ECO:0000313" key="2">
    <source>
        <dbReference type="EMBL" id="MBU8826664.1"/>
    </source>
</evidence>
<feature type="transmembrane region" description="Helical" evidence="1">
    <location>
        <begin position="36"/>
        <end position="54"/>
    </location>
</feature>
<feature type="transmembrane region" description="Helical" evidence="1">
    <location>
        <begin position="100"/>
        <end position="119"/>
    </location>
</feature>
<sequence length="150" mass="16888">MISDTLVVFGAVASAHLRFGEVAAQPARSWGLPSTVGYQLVSATLAILWLALLAGVDCRSTKIIGQGPEEFRRIVSATFLLFGLISVLSMLFRMDIARGYLAIAFPLGTVALLASRWVWRMVASRRYKRGQMQDMRRLMWIWSRRVWHSS</sequence>
<keyword evidence="1" id="KW-0812">Transmembrane</keyword>
<feature type="transmembrane region" description="Helical" evidence="1">
    <location>
        <begin position="74"/>
        <end position="94"/>
    </location>
</feature>
<keyword evidence="3" id="KW-1185">Reference proteome</keyword>